<evidence type="ECO:0000256" key="4">
    <source>
        <dbReference type="ARBA" id="ARBA00023136"/>
    </source>
</evidence>
<proteinExistence type="predicted"/>
<feature type="non-terminal residue" evidence="7">
    <location>
        <position position="331"/>
    </location>
</feature>
<dbReference type="Gene3D" id="1.20.1560.10">
    <property type="entry name" value="ABC transporter type 1, transmembrane domain"/>
    <property type="match status" value="1"/>
</dbReference>
<dbReference type="Proteomes" id="UP001431209">
    <property type="component" value="Unassembled WGS sequence"/>
</dbReference>
<dbReference type="InterPro" id="IPR039421">
    <property type="entry name" value="Type_1_exporter"/>
</dbReference>
<dbReference type="GO" id="GO:0005524">
    <property type="term" value="F:ATP binding"/>
    <property type="evidence" value="ECO:0007669"/>
    <property type="project" value="InterPro"/>
</dbReference>
<feature type="transmembrane region" description="Helical" evidence="5">
    <location>
        <begin position="38"/>
        <end position="59"/>
    </location>
</feature>
<evidence type="ECO:0000256" key="3">
    <source>
        <dbReference type="ARBA" id="ARBA00022989"/>
    </source>
</evidence>
<dbReference type="SUPFAM" id="SSF90123">
    <property type="entry name" value="ABC transporter transmembrane region"/>
    <property type="match status" value="1"/>
</dbReference>
<keyword evidence="3 5" id="KW-1133">Transmembrane helix</keyword>
<comment type="subcellular location">
    <subcellularLocation>
        <location evidence="1">Membrane</location>
        <topology evidence="1">Multi-pass membrane protein</topology>
    </subcellularLocation>
</comment>
<reference evidence="7 8" key="1">
    <citation type="submission" date="2024-03" db="EMBL/GenBank/DDBJ databases">
        <title>The Acrasis kona genome and developmental transcriptomes reveal deep origins of eukaryotic multicellular pathways.</title>
        <authorList>
            <person name="Sheikh S."/>
            <person name="Fu C.-J."/>
            <person name="Brown M.W."/>
            <person name="Baldauf S.L."/>
        </authorList>
    </citation>
    <scope>NUCLEOTIDE SEQUENCE [LARGE SCALE GENOMIC DNA]</scope>
    <source>
        <strain evidence="7 8">ATCC MYA-3509</strain>
    </source>
</reference>
<feature type="transmembrane region" description="Helical" evidence="5">
    <location>
        <begin position="117"/>
        <end position="138"/>
    </location>
</feature>
<protein>
    <submittedName>
        <fullName evidence="7">ABCB1</fullName>
    </submittedName>
</protein>
<dbReference type="GO" id="GO:0005743">
    <property type="term" value="C:mitochondrial inner membrane"/>
    <property type="evidence" value="ECO:0007669"/>
    <property type="project" value="TreeGrafter"/>
</dbReference>
<dbReference type="PANTHER" id="PTHR43394">
    <property type="entry name" value="ATP-DEPENDENT PERMEASE MDL1, MITOCHONDRIAL"/>
    <property type="match status" value="1"/>
</dbReference>
<evidence type="ECO:0000259" key="6">
    <source>
        <dbReference type="PROSITE" id="PS50929"/>
    </source>
</evidence>
<keyword evidence="2 5" id="KW-0812">Transmembrane</keyword>
<dbReference type="PANTHER" id="PTHR43394:SF1">
    <property type="entry name" value="ATP-BINDING CASSETTE SUB-FAMILY B MEMBER 10, MITOCHONDRIAL"/>
    <property type="match status" value="1"/>
</dbReference>
<gene>
    <name evidence="7" type="ORF">AKO1_003531</name>
</gene>
<evidence type="ECO:0000313" key="7">
    <source>
        <dbReference type="EMBL" id="KAL0484704.1"/>
    </source>
</evidence>
<dbReference type="GO" id="GO:0090374">
    <property type="term" value="P:oligopeptide export from mitochondrion"/>
    <property type="evidence" value="ECO:0007669"/>
    <property type="project" value="TreeGrafter"/>
</dbReference>
<dbReference type="Gene3D" id="3.40.50.300">
    <property type="entry name" value="P-loop containing nucleotide triphosphate hydrolases"/>
    <property type="match status" value="1"/>
</dbReference>
<keyword evidence="8" id="KW-1185">Reference proteome</keyword>
<dbReference type="PROSITE" id="PS50929">
    <property type="entry name" value="ABC_TM1F"/>
    <property type="match status" value="1"/>
</dbReference>
<organism evidence="7 8">
    <name type="scientific">Acrasis kona</name>
    <dbReference type="NCBI Taxonomy" id="1008807"/>
    <lineage>
        <taxon>Eukaryota</taxon>
        <taxon>Discoba</taxon>
        <taxon>Heterolobosea</taxon>
        <taxon>Tetramitia</taxon>
        <taxon>Eutetramitia</taxon>
        <taxon>Acrasidae</taxon>
        <taxon>Acrasis</taxon>
    </lineage>
</organism>
<evidence type="ECO:0000256" key="5">
    <source>
        <dbReference type="SAM" id="Phobius"/>
    </source>
</evidence>
<dbReference type="GO" id="GO:0015421">
    <property type="term" value="F:ABC-type oligopeptide transporter activity"/>
    <property type="evidence" value="ECO:0007669"/>
    <property type="project" value="TreeGrafter"/>
</dbReference>
<feature type="domain" description="ABC transmembrane type-1" evidence="6">
    <location>
        <begin position="1"/>
        <end position="277"/>
    </location>
</feature>
<feature type="transmembrane region" description="Helical" evidence="5">
    <location>
        <begin position="206"/>
        <end position="230"/>
    </location>
</feature>
<feature type="transmembrane region" description="Helical" evidence="5">
    <location>
        <begin position="250"/>
        <end position="272"/>
    </location>
</feature>
<dbReference type="EMBL" id="JAOPGA020001065">
    <property type="protein sequence ID" value="KAL0484704.1"/>
    <property type="molecule type" value="Genomic_DNA"/>
</dbReference>
<accession>A0AAW2Z5L1</accession>
<evidence type="ECO:0000256" key="2">
    <source>
        <dbReference type="ARBA" id="ARBA00022692"/>
    </source>
</evidence>
<dbReference type="CDD" id="cd18577">
    <property type="entry name" value="ABC_6TM_Pgp_ABCB1_D1_like"/>
    <property type="match status" value="1"/>
</dbReference>
<sequence length="331" mass="36132">MGVIPVIFFYFMGNGLGSLTTASPAEVSRVTTELGLNITYIAIASAFCGFLSNFFFSIASQLINNKIKQSYYESCIKQEVGFFDIKKGGALAHALSDDCNKATDVYSTHLQTFTQSICQVIAGFILAMVTGYAMALIALSSVPLMILIMGVFRRLLGFLATKTAMLTSDSVATANEVIGSMRTVRSMGGEEKEIERYTNNLNKVRYFALFNSLMKGLTLGPIFFFIWGAISLASWFGGQQLQAGNYTVSTFVKIFGFSVMQIIGLIQCLTVIPEFIKAQASSALLLKVILRKPGIPFRGGASPDNLVGKISFKDVTFRYPARPNVAVLKNF</sequence>
<dbReference type="InterPro" id="IPR027417">
    <property type="entry name" value="P-loop_NTPase"/>
</dbReference>
<dbReference type="AlphaFoldDB" id="A0AAW2Z5L1"/>
<keyword evidence="4 5" id="KW-0472">Membrane</keyword>
<dbReference type="InterPro" id="IPR036640">
    <property type="entry name" value="ABC1_TM_sf"/>
</dbReference>
<dbReference type="InterPro" id="IPR011527">
    <property type="entry name" value="ABC1_TM_dom"/>
</dbReference>
<name>A0AAW2Z5L1_9EUKA</name>
<dbReference type="Pfam" id="PF00664">
    <property type="entry name" value="ABC_membrane"/>
    <property type="match status" value="1"/>
</dbReference>
<evidence type="ECO:0000313" key="8">
    <source>
        <dbReference type="Proteomes" id="UP001431209"/>
    </source>
</evidence>
<evidence type="ECO:0000256" key="1">
    <source>
        <dbReference type="ARBA" id="ARBA00004141"/>
    </source>
</evidence>
<comment type="caution">
    <text evidence="7">The sequence shown here is derived from an EMBL/GenBank/DDBJ whole genome shotgun (WGS) entry which is preliminary data.</text>
</comment>